<name>A0A022PW45_ERYGU</name>
<sequence>MEENAYYIQLISKKYCSSSLSSTHFIRISHYHYSLFITRRKICEASDALLSRSVVWYTILVHTIAKGMW</sequence>
<evidence type="ECO:0000313" key="2">
    <source>
        <dbReference type="Proteomes" id="UP000030748"/>
    </source>
</evidence>
<reference evidence="1 2" key="1">
    <citation type="journal article" date="2013" name="Proc. Natl. Acad. Sci. U.S.A.">
        <title>Fine-scale variation in meiotic recombination in Mimulus inferred from population shotgun sequencing.</title>
        <authorList>
            <person name="Hellsten U."/>
            <person name="Wright K.M."/>
            <person name="Jenkins J."/>
            <person name="Shu S."/>
            <person name="Yuan Y."/>
            <person name="Wessler S.R."/>
            <person name="Schmutz J."/>
            <person name="Willis J.H."/>
            <person name="Rokhsar D.S."/>
        </authorList>
    </citation>
    <scope>NUCLEOTIDE SEQUENCE [LARGE SCALE GENOMIC DNA]</scope>
    <source>
        <strain evidence="2">cv. DUN x IM62</strain>
    </source>
</reference>
<gene>
    <name evidence="1" type="ORF">MIMGU_mgv1a017526mg</name>
</gene>
<dbReference type="EMBL" id="KI632331">
    <property type="protein sequence ID" value="EYU18435.1"/>
    <property type="molecule type" value="Genomic_DNA"/>
</dbReference>
<organism evidence="1 2">
    <name type="scientific">Erythranthe guttata</name>
    <name type="common">Yellow monkey flower</name>
    <name type="synonym">Mimulus guttatus</name>
    <dbReference type="NCBI Taxonomy" id="4155"/>
    <lineage>
        <taxon>Eukaryota</taxon>
        <taxon>Viridiplantae</taxon>
        <taxon>Streptophyta</taxon>
        <taxon>Embryophyta</taxon>
        <taxon>Tracheophyta</taxon>
        <taxon>Spermatophyta</taxon>
        <taxon>Magnoliopsida</taxon>
        <taxon>eudicotyledons</taxon>
        <taxon>Gunneridae</taxon>
        <taxon>Pentapetalae</taxon>
        <taxon>asterids</taxon>
        <taxon>lamiids</taxon>
        <taxon>Lamiales</taxon>
        <taxon>Phrymaceae</taxon>
        <taxon>Erythranthe</taxon>
    </lineage>
</organism>
<keyword evidence="2" id="KW-1185">Reference proteome</keyword>
<dbReference type="AlphaFoldDB" id="A0A022PW45"/>
<proteinExistence type="predicted"/>
<evidence type="ECO:0000313" key="1">
    <source>
        <dbReference type="EMBL" id="EYU18435.1"/>
    </source>
</evidence>
<dbReference type="Proteomes" id="UP000030748">
    <property type="component" value="Unassembled WGS sequence"/>
</dbReference>
<accession>A0A022PW45</accession>
<protein>
    <submittedName>
        <fullName evidence="1">Uncharacterized protein</fullName>
    </submittedName>
</protein>